<dbReference type="Pfam" id="PF05056">
    <property type="entry name" value="DUF674"/>
    <property type="match status" value="1"/>
</dbReference>
<proteinExistence type="predicted"/>
<evidence type="ECO:0000313" key="2">
    <source>
        <dbReference type="Proteomes" id="UP001172457"/>
    </source>
</evidence>
<dbReference type="InterPro" id="IPR007750">
    <property type="entry name" value="DUF674"/>
</dbReference>
<gene>
    <name evidence="1" type="ORF">OSB04_026560</name>
</gene>
<dbReference type="AlphaFoldDB" id="A0AA38SDG3"/>
<dbReference type="Proteomes" id="UP001172457">
    <property type="component" value="Chromosome 7"/>
</dbReference>
<keyword evidence="2" id="KW-1185">Reference proteome</keyword>
<protein>
    <submittedName>
        <fullName evidence="1">Uncharacterized protein</fullName>
    </submittedName>
</protein>
<dbReference type="EMBL" id="JARYMX010000007">
    <property type="protein sequence ID" value="KAJ9540054.1"/>
    <property type="molecule type" value="Genomic_DNA"/>
</dbReference>
<accession>A0AA38SDG3</accession>
<evidence type="ECO:0000313" key="1">
    <source>
        <dbReference type="EMBL" id="KAJ9540054.1"/>
    </source>
</evidence>
<comment type="caution">
    <text evidence="1">The sequence shown here is derived from an EMBL/GenBank/DDBJ whole genome shotgun (WGS) entry which is preliminary data.</text>
</comment>
<organism evidence="1 2">
    <name type="scientific">Centaurea solstitialis</name>
    <name type="common">yellow star-thistle</name>
    <dbReference type="NCBI Taxonomy" id="347529"/>
    <lineage>
        <taxon>Eukaryota</taxon>
        <taxon>Viridiplantae</taxon>
        <taxon>Streptophyta</taxon>
        <taxon>Embryophyta</taxon>
        <taxon>Tracheophyta</taxon>
        <taxon>Spermatophyta</taxon>
        <taxon>Magnoliopsida</taxon>
        <taxon>eudicotyledons</taxon>
        <taxon>Gunneridae</taxon>
        <taxon>Pentapetalae</taxon>
        <taxon>asterids</taxon>
        <taxon>campanulids</taxon>
        <taxon>Asterales</taxon>
        <taxon>Asteraceae</taxon>
        <taxon>Carduoideae</taxon>
        <taxon>Cardueae</taxon>
        <taxon>Centaureinae</taxon>
        <taxon>Centaurea</taxon>
    </lineage>
</organism>
<dbReference type="PANTHER" id="PTHR33103">
    <property type="entry name" value="OS01G0153900 PROTEIN"/>
    <property type="match status" value="1"/>
</dbReference>
<dbReference type="PANTHER" id="PTHR33103:SF19">
    <property type="entry name" value="OS09G0544700 PROTEIN"/>
    <property type="match status" value="1"/>
</dbReference>
<sequence>MVGSPESFEVKLKLYIIKRTNKVLTAEADKQALDYLSLVLSHPIGAAISLIEGDRRLYTGSLSNLYGSVNKLDDSYLLSSLNKRVILNHHKVLRLLPTDMPKKFYKCVLHNYVCGDPTVNCPTCGSPFRTTELSCIAGSGTKFGSYIIMDNLEVKPLSIISVARMLREFVLTADDLEERECDLGVAEAYRLMKASFESNNVLSTALL</sequence>
<reference evidence="1" key="1">
    <citation type="submission" date="2023-03" db="EMBL/GenBank/DDBJ databases">
        <title>Chromosome-scale reference genome and RAD-based genetic map of yellow starthistle (Centaurea solstitialis) reveal putative structural variation and QTLs associated with invader traits.</title>
        <authorList>
            <person name="Reatini B."/>
            <person name="Cang F.A."/>
            <person name="Jiang Q."/>
            <person name="Mckibben M.T.W."/>
            <person name="Barker M.S."/>
            <person name="Rieseberg L.H."/>
            <person name="Dlugosch K.M."/>
        </authorList>
    </citation>
    <scope>NUCLEOTIDE SEQUENCE</scope>
    <source>
        <strain evidence="1">CAN-66</strain>
        <tissue evidence="1">Leaf</tissue>
    </source>
</reference>
<name>A0AA38SDG3_9ASTR</name>